<feature type="compositionally biased region" description="Low complexity" evidence="7">
    <location>
        <begin position="86"/>
        <end position="96"/>
    </location>
</feature>
<dbReference type="InterPro" id="IPR017871">
    <property type="entry name" value="ABC_transporter-like_CS"/>
</dbReference>
<comment type="subcellular location">
    <subcellularLocation>
        <location evidence="1">Cell membrane</location>
        <topology evidence="1">Multi-pass membrane protein</topology>
    </subcellularLocation>
</comment>
<evidence type="ECO:0000256" key="2">
    <source>
        <dbReference type="ARBA" id="ARBA00022692"/>
    </source>
</evidence>
<dbReference type="InterPro" id="IPR036640">
    <property type="entry name" value="ABC1_TM_sf"/>
</dbReference>
<evidence type="ECO:0000259" key="10">
    <source>
        <dbReference type="PROSITE" id="PS50929"/>
    </source>
</evidence>
<evidence type="ECO:0000259" key="9">
    <source>
        <dbReference type="PROSITE" id="PS50893"/>
    </source>
</evidence>
<dbReference type="Gene3D" id="3.40.50.300">
    <property type="entry name" value="P-loop containing nucleotide triphosphate hydrolases"/>
    <property type="match status" value="1"/>
</dbReference>
<feature type="region of interest" description="Disordered" evidence="7">
    <location>
        <begin position="85"/>
        <end position="112"/>
    </location>
</feature>
<feature type="transmembrane region" description="Helical" evidence="8">
    <location>
        <begin position="145"/>
        <end position="163"/>
    </location>
</feature>
<evidence type="ECO:0000256" key="5">
    <source>
        <dbReference type="ARBA" id="ARBA00022989"/>
    </source>
</evidence>
<dbReference type="SMART" id="SM00382">
    <property type="entry name" value="AAA"/>
    <property type="match status" value="1"/>
</dbReference>
<feature type="domain" description="ABC transporter" evidence="9">
    <location>
        <begin position="526"/>
        <end position="761"/>
    </location>
</feature>
<dbReference type="PROSITE" id="PS50929">
    <property type="entry name" value="ABC_TM1F"/>
    <property type="match status" value="1"/>
</dbReference>
<evidence type="ECO:0000256" key="6">
    <source>
        <dbReference type="ARBA" id="ARBA00023136"/>
    </source>
</evidence>
<feature type="transmembrane region" description="Helical" evidence="8">
    <location>
        <begin position="121"/>
        <end position="139"/>
    </location>
</feature>
<dbReference type="PROSITE" id="PS50893">
    <property type="entry name" value="ABC_TRANSPORTER_2"/>
    <property type="match status" value="1"/>
</dbReference>
<sequence length="768" mass="83447">MQDIRLRSSLPGRQRWHIRFLEGRPRFADVLAIVLRRVPEITAVRASPVTGSVLIHHDPTSASEEVGERLRQALHAVCARLEDTRGANAQQQAAGAPRERDTRPGRVCGGLRPSRSGGRRTLLLAVGGAVTAVALGGGGLLSKPLVVLAAAGVTTAALIRRAWRRASCPSGLAQPSAAQEKPSRHPMGRIIGRHRRQAVLASLLSAGAQAAELVMYLFIGWMPLVLFRGESTLLARLGLGSAATQLCALGVAATLVRVLVTFLSYRADVSWRGLGQDVQHTWRSEVYPHAQRLELRHLEDERTTRLAGVLTEDISQLGNFVATRPDEVIRLATCLLGMIPAYLLLAPQIAWIAVVPVPIVVWLSLDHQERAAAGHAASGERRAQLNSQVINSLAASATVKSFRGEEHEAVRLEELSNEYRRSSCRTDRSTALYAQSLHAGAATSFLGTLLLGGRAMLNGALSPEAFSALIVMPQMVIWKLTSLGGTVEQYHRTLAALHRVEYVQSLPAESPGEGRPLDSRRVRGEVVLDRVTFSYPGREPAVRELSMRIAPEKTTAIVGATGAGKSTIAKLLTRFYAPQSGRVLLDGQDIQALRLDDLRSAVGFVSQDASLFDGTVEENLRYGSFDADRSDIVRSARIAQASTFIEALPERYNTVIGERGAALSGGQRQRISLARAFLYGPPIVVLDEATSAVDNETEAAIQRTLHWFSKDRTLIVIAHRLSTIRHADRIYVLDQGGMLVEEGTHHQLLARDGLYASLWSLQTGEPLS</sequence>
<name>A0ABS3XIS7_9ACTN</name>
<keyword evidence="6 8" id="KW-0472">Membrane</keyword>
<keyword evidence="12" id="KW-1185">Reference proteome</keyword>
<dbReference type="InterPro" id="IPR003593">
    <property type="entry name" value="AAA+_ATPase"/>
</dbReference>
<evidence type="ECO:0000313" key="12">
    <source>
        <dbReference type="Proteomes" id="UP001519064"/>
    </source>
</evidence>
<dbReference type="SUPFAM" id="SSF90123">
    <property type="entry name" value="ABC transporter transmembrane region"/>
    <property type="match status" value="1"/>
</dbReference>
<dbReference type="InterPro" id="IPR011527">
    <property type="entry name" value="ABC1_TM_dom"/>
</dbReference>
<evidence type="ECO:0000256" key="7">
    <source>
        <dbReference type="SAM" id="MobiDB-lite"/>
    </source>
</evidence>
<keyword evidence="2 8" id="KW-0812">Transmembrane</keyword>
<evidence type="ECO:0000256" key="8">
    <source>
        <dbReference type="SAM" id="Phobius"/>
    </source>
</evidence>
<gene>
    <name evidence="11" type="ORF">ITI46_27220</name>
</gene>
<dbReference type="Gene3D" id="1.20.1560.10">
    <property type="entry name" value="ABC transporter type 1, transmembrane domain"/>
    <property type="match status" value="1"/>
</dbReference>
<dbReference type="EMBL" id="JADKMA010000180">
    <property type="protein sequence ID" value="MBO8195312.1"/>
    <property type="molecule type" value="Genomic_DNA"/>
</dbReference>
<organism evidence="11 12">
    <name type="scientific">Streptomyces oryzae</name>
    <dbReference type="NCBI Taxonomy" id="1434886"/>
    <lineage>
        <taxon>Bacteria</taxon>
        <taxon>Bacillati</taxon>
        <taxon>Actinomycetota</taxon>
        <taxon>Actinomycetes</taxon>
        <taxon>Kitasatosporales</taxon>
        <taxon>Streptomycetaceae</taxon>
        <taxon>Streptomyces</taxon>
    </lineage>
</organism>
<keyword evidence="5 8" id="KW-1133">Transmembrane helix</keyword>
<dbReference type="PROSITE" id="PS00211">
    <property type="entry name" value="ABC_TRANSPORTER_1"/>
    <property type="match status" value="1"/>
</dbReference>
<reference evidence="11 12" key="1">
    <citation type="submission" date="2020-11" db="EMBL/GenBank/DDBJ databases">
        <title>Streptomyces spirodelae sp. nov., isolated from duckweed.</title>
        <authorList>
            <person name="Saimee Y."/>
            <person name="Duangmal K."/>
        </authorList>
    </citation>
    <scope>NUCLEOTIDE SEQUENCE [LARGE SCALE GENOMIC DNA]</scope>
    <source>
        <strain evidence="11 12">S16-07</strain>
    </source>
</reference>
<dbReference type="PANTHER" id="PTHR24221:SF601">
    <property type="entry name" value="ABC TRANSPORTER"/>
    <property type="match status" value="1"/>
</dbReference>
<proteinExistence type="predicted"/>
<evidence type="ECO:0000256" key="1">
    <source>
        <dbReference type="ARBA" id="ARBA00004651"/>
    </source>
</evidence>
<feature type="transmembrane region" description="Helical" evidence="8">
    <location>
        <begin position="242"/>
        <end position="265"/>
    </location>
</feature>
<dbReference type="Proteomes" id="UP001519064">
    <property type="component" value="Unassembled WGS sequence"/>
</dbReference>
<feature type="transmembrane region" description="Helical" evidence="8">
    <location>
        <begin position="198"/>
        <end position="222"/>
    </location>
</feature>
<dbReference type="InterPro" id="IPR003439">
    <property type="entry name" value="ABC_transporter-like_ATP-bd"/>
</dbReference>
<dbReference type="SUPFAM" id="SSF52540">
    <property type="entry name" value="P-loop containing nucleoside triphosphate hydrolases"/>
    <property type="match status" value="1"/>
</dbReference>
<dbReference type="InterPro" id="IPR039421">
    <property type="entry name" value="Type_1_exporter"/>
</dbReference>
<dbReference type="InterPro" id="IPR027417">
    <property type="entry name" value="P-loop_NTPase"/>
</dbReference>
<dbReference type="Pfam" id="PF00005">
    <property type="entry name" value="ABC_tran"/>
    <property type="match status" value="1"/>
</dbReference>
<dbReference type="PANTHER" id="PTHR24221">
    <property type="entry name" value="ATP-BINDING CASSETTE SUB-FAMILY B"/>
    <property type="match status" value="1"/>
</dbReference>
<evidence type="ECO:0000256" key="3">
    <source>
        <dbReference type="ARBA" id="ARBA00022741"/>
    </source>
</evidence>
<comment type="caution">
    <text evidence="11">The sequence shown here is derived from an EMBL/GenBank/DDBJ whole genome shotgun (WGS) entry which is preliminary data.</text>
</comment>
<feature type="transmembrane region" description="Helical" evidence="8">
    <location>
        <begin position="339"/>
        <end position="365"/>
    </location>
</feature>
<evidence type="ECO:0000313" key="11">
    <source>
        <dbReference type="EMBL" id="MBO8195312.1"/>
    </source>
</evidence>
<dbReference type="GO" id="GO:0005524">
    <property type="term" value="F:ATP binding"/>
    <property type="evidence" value="ECO:0007669"/>
    <property type="project" value="UniProtKB-KW"/>
</dbReference>
<dbReference type="Pfam" id="PF00664">
    <property type="entry name" value="ABC_membrane"/>
    <property type="match status" value="1"/>
</dbReference>
<keyword evidence="4 11" id="KW-0067">ATP-binding</keyword>
<feature type="domain" description="ABC transmembrane type-1" evidence="10">
    <location>
        <begin position="199"/>
        <end position="492"/>
    </location>
</feature>
<accession>A0ABS3XIS7</accession>
<keyword evidence="3" id="KW-0547">Nucleotide-binding</keyword>
<evidence type="ECO:0000256" key="4">
    <source>
        <dbReference type="ARBA" id="ARBA00022840"/>
    </source>
</evidence>
<protein>
    <submittedName>
        <fullName evidence="11">ABC transporter ATP-binding protein</fullName>
    </submittedName>
</protein>